<comment type="caution">
    <text evidence="1">The sequence shown here is derived from an EMBL/GenBank/DDBJ whole genome shotgun (WGS) entry which is preliminary data.</text>
</comment>
<protein>
    <submittedName>
        <fullName evidence="1">Uncharacterized protein</fullName>
    </submittedName>
</protein>
<accession>A0A939EUB4</accession>
<evidence type="ECO:0000313" key="1">
    <source>
        <dbReference type="EMBL" id="MBO0357289.1"/>
    </source>
</evidence>
<reference evidence="1" key="1">
    <citation type="submission" date="2021-03" db="EMBL/GenBank/DDBJ databases">
        <authorList>
            <person name="Kim M.K."/>
        </authorList>
    </citation>
    <scope>NUCLEOTIDE SEQUENCE</scope>
    <source>
        <strain evidence="1">BT186</strain>
    </source>
</reference>
<name>A0A939EUB4_9BACT</name>
<dbReference type="Proteomes" id="UP000664144">
    <property type="component" value="Unassembled WGS sequence"/>
</dbReference>
<sequence length="95" mass="10453">MSLQKIAVWADGRTEPIIASGTAIILVQNRKTEVGRLILEDDDYGSFSIEHPVNSEELNTAALNVINQEPELLDSQSSVIVLCPQDIASKMFWPA</sequence>
<organism evidence="1 2">
    <name type="scientific">Hymenobacter telluris</name>
    <dbReference type="NCBI Taxonomy" id="2816474"/>
    <lineage>
        <taxon>Bacteria</taxon>
        <taxon>Pseudomonadati</taxon>
        <taxon>Bacteroidota</taxon>
        <taxon>Cytophagia</taxon>
        <taxon>Cytophagales</taxon>
        <taxon>Hymenobacteraceae</taxon>
        <taxon>Hymenobacter</taxon>
    </lineage>
</organism>
<keyword evidence="2" id="KW-1185">Reference proteome</keyword>
<gene>
    <name evidence="1" type="ORF">J0X19_04980</name>
</gene>
<proteinExistence type="predicted"/>
<dbReference type="AlphaFoldDB" id="A0A939EUB4"/>
<evidence type="ECO:0000313" key="2">
    <source>
        <dbReference type="Proteomes" id="UP000664144"/>
    </source>
</evidence>
<dbReference type="EMBL" id="JAFLQZ010000003">
    <property type="protein sequence ID" value="MBO0357289.1"/>
    <property type="molecule type" value="Genomic_DNA"/>
</dbReference>